<protein>
    <submittedName>
        <fullName evidence="2">Uncharacterized protein</fullName>
    </submittedName>
</protein>
<evidence type="ECO:0000313" key="3">
    <source>
        <dbReference type="Proteomes" id="UP000642673"/>
    </source>
</evidence>
<accession>A0ABQ3EX77</accession>
<comment type="caution">
    <text evidence="2">The sequence shown here is derived from an EMBL/GenBank/DDBJ whole genome shotgun (WGS) entry which is preliminary data.</text>
</comment>
<feature type="compositionally biased region" description="Polar residues" evidence="1">
    <location>
        <begin position="77"/>
        <end position="92"/>
    </location>
</feature>
<dbReference type="EMBL" id="BMVP01000010">
    <property type="protein sequence ID" value="GHB70899.1"/>
    <property type="molecule type" value="Genomic_DNA"/>
</dbReference>
<evidence type="ECO:0000256" key="1">
    <source>
        <dbReference type="SAM" id="MobiDB-lite"/>
    </source>
</evidence>
<organism evidence="2 3">
    <name type="scientific">Streptomyces cirratus</name>
    <dbReference type="NCBI Taxonomy" id="68187"/>
    <lineage>
        <taxon>Bacteria</taxon>
        <taxon>Bacillati</taxon>
        <taxon>Actinomycetota</taxon>
        <taxon>Actinomycetes</taxon>
        <taxon>Kitasatosporales</taxon>
        <taxon>Streptomycetaceae</taxon>
        <taxon>Streptomyces</taxon>
    </lineage>
</organism>
<feature type="compositionally biased region" description="Low complexity" evidence="1">
    <location>
        <begin position="34"/>
        <end position="58"/>
    </location>
</feature>
<proteinExistence type="predicted"/>
<evidence type="ECO:0000313" key="2">
    <source>
        <dbReference type="EMBL" id="GHB70899.1"/>
    </source>
</evidence>
<dbReference type="RefSeq" id="WP_190186284.1">
    <property type="nucleotide sequence ID" value="NZ_BMVP01000010.1"/>
</dbReference>
<keyword evidence="3" id="KW-1185">Reference proteome</keyword>
<feature type="compositionally biased region" description="Basic and acidic residues" evidence="1">
    <location>
        <begin position="1"/>
        <end position="11"/>
    </location>
</feature>
<reference evidence="3" key="1">
    <citation type="journal article" date="2019" name="Int. J. Syst. Evol. Microbiol.">
        <title>The Global Catalogue of Microorganisms (GCM) 10K type strain sequencing project: providing services to taxonomists for standard genome sequencing and annotation.</title>
        <authorList>
            <consortium name="The Broad Institute Genomics Platform"/>
            <consortium name="The Broad Institute Genome Sequencing Center for Infectious Disease"/>
            <person name="Wu L."/>
            <person name="Ma J."/>
        </authorList>
    </citation>
    <scope>NUCLEOTIDE SEQUENCE [LARGE SCALE GENOMIC DNA]</scope>
    <source>
        <strain evidence="3">JCM 4738</strain>
    </source>
</reference>
<feature type="compositionally biased region" description="Gly residues" evidence="1">
    <location>
        <begin position="101"/>
        <end position="118"/>
    </location>
</feature>
<name>A0ABQ3EX77_9ACTN</name>
<feature type="region of interest" description="Disordered" evidence="1">
    <location>
        <begin position="1"/>
        <end position="133"/>
    </location>
</feature>
<sequence length="133" mass="13058">MSHEAVPETRRQNSQTGRAEPAGRAAHDGTPARAGAQDGQEPAAPAQAGGAPKGLLQQMEELMAALNADLSQLDAELQSSTDRTPPNATPSPGSSTPQGGATQGGAVPGGASQGGTTQGGASQDGDGPSYRSA</sequence>
<gene>
    <name evidence="2" type="ORF">GCM10010347_46350</name>
</gene>
<dbReference type="Proteomes" id="UP000642673">
    <property type="component" value="Unassembled WGS sequence"/>
</dbReference>